<dbReference type="Proteomes" id="UP001175261">
    <property type="component" value="Unassembled WGS sequence"/>
</dbReference>
<dbReference type="GO" id="GO:0008270">
    <property type="term" value="F:zinc ion binding"/>
    <property type="evidence" value="ECO:0007669"/>
    <property type="project" value="InterPro"/>
</dbReference>
<sequence>MRKFHQKTRRGCRQCKSRHIKCGRADLPCSFVADMPVPRPWNPDQPHDGTARSGSPSLHLGPGLYTRRVLHNPPIRLDSTDSQPFNMLYFRLFHYFEHDMSAFLTKLHPGFDELAKLYVYHSLRNHYLMEELLAYSAAHMSTHVQVDRDMYVQEAMKMQTRALALYNGISPQVSKETCLPMFLYSSLLSHHIVFDVRSNMQDDLGVAIGWLTHSIGIHRGLMALGQTAWPMLTQETKDVLTRACHREDGPVPSSDCPGTECQSLLARLRASGVKPPALDHLCATVELLQDRMSAIKPGDTHSTWSVIQDWLVAIPEEYIDLLKERNPEALVVLGYFCVLLHRAAEHWFVEDLGARLARMITSYLGPIWAEWMRWPNIVTGNLHPIPAGSYGLLF</sequence>
<dbReference type="InterPro" id="IPR021858">
    <property type="entry name" value="Fun_TF"/>
</dbReference>
<evidence type="ECO:0000313" key="2">
    <source>
        <dbReference type="EMBL" id="KAK0383693.1"/>
    </source>
</evidence>
<dbReference type="EMBL" id="JAPDFR010000009">
    <property type="protein sequence ID" value="KAK0383693.1"/>
    <property type="molecule type" value="Genomic_DNA"/>
</dbReference>
<dbReference type="CDD" id="cd00067">
    <property type="entry name" value="GAL4"/>
    <property type="match status" value="1"/>
</dbReference>
<dbReference type="InterPro" id="IPR053157">
    <property type="entry name" value="Sterol_Uptake_Regulator"/>
</dbReference>
<protein>
    <recommendedName>
        <fullName evidence="4">Zn(2)-C6 fungal-type domain-containing protein</fullName>
    </recommendedName>
</protein>
<organism evidence="2 3">
    <name type="scientific">Sarocladium strictum</name>
    <name type="common">Black bundle disease fungus</name>
    <name type="synonym">Acremonium strictum</name>
    <dbReference type="NCBI Taxonomy" id="5046"/>
    <lineage>
        <taxon>Eukaryota</taxon>
        <taxon>Fungi</taxon>
        <taxon>Dikarya</taxon>
        <taxon>Ascomycota</taxon>
        <taxon>Pezizomycotina</taxon>
        <taxon>Sordariomycetes</taxon>
        <taxon>Hypocreomycetidae</taxon>
        <taxon>Hypocreales</taxon>
        <taxon>Sarocladiaceae</taxon>
        <taxon>Sarocladium</taxon>
    </lineage>
</organism>
<gene>
    <name evidence="2" type="ORF">NLU13_9604</name>
</gene>
<keyword evidence="1" id="KW-0539">Nucleus</keyword>
<dbReference type="AlphaFoldDB" id="A0AA39GAE6"/>
<accession>A0AA39GAE6</accession>
<evidence type="ECO:0000256" key="1">
    <source>
        <dbReference type="ARBA" id="ARBA00023242"/>
    </source>
</evidence>
<dbReference type="GO" id="GO:0001228">
    <property type="term" value="F:DNA-binding transcription activator activity, RNA polymerase II-specific"/>
    <property type="evidence" value="ECO:0007669"/>
    <property type="project" value="TreeGrafter"/>
</dbReference>
<name>A0AA39GAE6_SARSR</name>
<dbReference type="Pfam" id="PF11951">
    <property type="entry name" value="Fungal_trans_2"/>
    <property type="match status" value="1"/>
</dbReference>
<keyword evidence="3" id="KW-1185">Reference proteome</keyword>
<comment type="caution">
    <text evidence="2">The sequence shown here is derived from an EMBL/GenBank/DDBJ whole genome shotgun (WGS) entry which is preliminary data.</text>
</comment>
<dbReference type="InterPro" id="IPR001138">
    <property type="entry name" value="Zn2Cys6_DnaBD"/>
</dbReference>
<dbReference type="PANTHER" id="PTHR47784:SF4">
    <property type="entry name" value="ZN(II)2CYS6 TRANSCRIPTION FACTOR (EUROFUNG)"/>
    <property type="match status" value="1"/>
</dbReference>
<evidence type="ECO:0008006" key="4">
    <source>
        <dbReference type="Google" id="ProtNLM"/>
    </source>
</evidence>
<reference evidence="2" key="1">
    <citation type="submission" date="2022-10" db="EMBL/GenBank/DDBJ databases">
        <title>Determination and structural analysis of whole genome sequence of Sarocladium strictum F4-1.</title>
        <authorList>
            <person name="Hu L."/>
            <person name="Jiang Y."/>
        </authorList>
    </citation>
    <scope>NUCLEOTIDE SEQUENCE</scope>
    <source>
        <strain evidence="2">F4-1</strain>
    </source>
</reference>
<evidence type="ECO:0000313" key="3">
    <source>
        <dbReference type="Proteomes" id="UP001175261"/>
    </source>
</evidence>
<dbReference type="PANTHER" id="PTHR47784">
    <property type="entry name" value="STEROL UPTAKE CONTROL PROTEIN 2"/>
    <property type="match status" value="1"/>
</dbReference>
<proteinExistence type="predicted"/>